<dbReference type="AlphaFoldDB" id="A0A1E7Q4D4"/>
<evidence type="ECO:0000259" key="2">
    <source>
        <dbReference type="PROSITE" id="PS50883"/>
    </source>
</evidence>
<dbReference type="SMART" id="SM00267">
    <property type="entry name" value="GGDEF"/>
    <property type="match status" value="1"/>
</dbReference>
<comment type="caution">
    <text evidence="4">The sequence shown here is derived from an EMBL/GenBank/DDBJ whole genome shotgun (WGS) entry which is preliminary data.</text>
</comment>
<dbReference type="Gene3D" id="3.20.20.450">
    <property type="entry name" value="EAL domain"/>
    <property type="match status" value="1"/>
</dbReference>
<dbReference type="InterPro" id="IPR050706">
    <property type="entry name" value="Cyclic-di-GMP_PDE-like"/>
</dbReference>
<dbReference type="Pfam" id="PF00563">
    <property type="entry name" value="EAL"/>
    <property type="match status" value="1"/>
</dbReference>
<dbReference type="CDD" id="cd01948">
    <property type="entry name" value="EAL"/>
    <property type="match status" value="1"/>
</dbReference>
<keyword evidence="1" id="KW-1133">Transmembrane helix</keyword>
<dbReference type="GO" id="GO:0071111">
    <property type="term" value="F:cyclic-guanylate-specific phosphodiesterase activity"/>
    <property type="evidence" value="ECO:0007669"/>
    <property type="project" value="InterPro"/>
</dbReference>
<dbReference type="Proteomes" id="UP000242258">
    <property type="component" value="Unassembled WGS sequence"/>
</dbReference>
<dbReference type="InterPro" id="IPR029787">
    <property type="entry name" value="Nucleotide_cyclase"/>
</dbReference>
<feature type="domain" description="EAL" evidence="2">
    <location>
        <begin position="368"/>
        <end position="622"/>
    </location>
</feature>
<reference evidence="5" key="1">
    <citation type="submission" date="2016-09" db="EMBL/GenBank/DDBJ databases">
        <authorList>
            <person name="Wan X."/>
            <person name="Hou S."/>
        </authorList>
    </citation>
    <scope>NUCLEOTIDE SEQUENCE [LARGE SCALE GENOMIC DNA]</scope>
    <source>
        <strain evidence="5">KH87</strain>
    </source>
</reference>
<dbReference type="InterPro" id="IPR001633">
    <property type="entry name" value="EAL_dom"/>
</dbReference>
<keyword evidence="1" id="KW-0472">Membrane</keyword>
<sequence>MVWLCCSVGNVVAADDTSTFSPTLYSNPILYSPNLLILLALTLALTLLSIVLVISYRKLKQRFSKLKLQHNQLSSFLHHSTQLIAVLDHNMQPLFINSHLLALSQQSTTPTNDLQLALYADQLSLHAMAKLIQQRLIEQPHWQGEVWLGCGAKEKRRSLSVAITRLGDTKPIKYLLIGQDTSNDNQQQQLLLQQHIRDPDTHLLTATIFKEYLTYAMLSCNEQHPKLAVMVIKTNCILGFSEPNYQAGLTKRLILLAEHISALLPKGAILARYNDESLALLIPGHLCSINIDIYLNRLAHNILGVIDPNSVLSIIDQTYIGIAIYPNDGDSAAALLTSAAAALVSASQLSVSRFQFANSLFQQDSVDYFGLESELTNAIAKQQIEVYFQPKLSISNNKVVGYEALIRWHCPKRGLLLPAAFINMADETGLIVKLDHMVFAKCCQQYINWQQHKLNRGRIAINIASLSFQQTDFVVKLEQQLAHFQISAEHFDLELDEDIFLLANTATTETLQQLVALGFHLTLDNFGEGLSSLKVLRQYPLHSVKIARNYIVNMEHNDQQRNITASIIRLASYLELEVIAIGIENEMQAYLLHVMGCDILQGYLFSKALPANEIPALLATEDNLIRKQVS</sequence>
<dbReference type="STRING" id="1628148.BI198_04845"/>
<keyword evidence="1" id="KW-0812">Transmembrane</keyword>
<evidence type="ECO:0000313" key="5">
    <source>
        <dbReference type="Proteomes" id="UP000242258"/>
    </source>
</evidence>
<dbReference type="InterPro" id="IPR043128">
    <property type="entry name" value="Rev_trsase/Diguanyl_cyclase"/>
</dbReference>
<protein>
    <recommendedName>
        <fullName evidence="6">EAL domain-containing protein</fullName>
    </recommendedName>
</protein>
<dbReference type="PANTHER" id="PTHR33121">
    <property type="entry name" value="CYCLIC DI-GMP PHOSPHODIESTERASE PDEF"/>
    <property type="match status" value="1"/>
</dbReference>
<evidence type="ECO:0000259" key="3">
    <source>
        <dbReference type="PROSITE" id="PS50887"/>
    </source>
</evidence>
<proteinExistence type="predicted"/>
<evidence type="ECO:0000256" key="1">
    <source>
        <dbReference type="SAM" id="Phobius"/>
    </source>
</evidence>
<evidence type="ECO:0000313" key="4">
    <source>
        <dbReference type="EMBL" id="OEY68970.1"/>
    </source>
</evidence>
<evidence type="ECO:0008006" key="6">
    <source>
        <dbReference type="Google" id="ProtNLM"/>
    </source>
</evidence>
<dbReference type="EMBL" id="MKEK01000001">
    <property type="protein sequence ID" value="OEY68970.1"/>
    <property type="molecule type" value="Genomic_DNA"/>
</dbReference>
<dbReference type="PROSITE" id="PS50883">
    <property type="entry name" value="EAL"/>
    <property type="match status" value="1"/>
</dbReference>
<dbReference type="InterPro" id="IPR035919">
    <property type="entry name" value="EAL_sf"/>
</dbReference>
<dbReference type="Pfam" id="PF00990">
    <property type="entry name" value="GGDEF"/>
    <property type="match status" value="1"/>
</dbReference>
<organism evidence="4 5">
    <name type="scientific">Rheinheimera salexigens</name>
    <dbReference type="NCBI Taxonomy" id="1628148"/>
    <lineage>
        <taxon>Bacteria</taxon>
        <taxon>Pseudomonadati</taxon>
        <taxon>Pseudomonadota</taxon>
        <taxon>Gammaproteobacteria</taxon>
        <taxon>Chromatiales</taxon>
        <taxon>Chromatiaceae</taxon>
        <taxon>Rheinheimera</taxon>
    </lineage>
</organism>
<gene>
    <name evidence="4" type="ORF">BI198_04845</name>
</gene>
<feature type="transmembrane region" description="Helical" evidence="1">
    <location>
        <begin position="30"/>
        <end position="56"/>
    </location>
</feature>
<dbReference type="SMART" id="SM00052">
    <property type="entry name" value="EAL"/>
    <property type="match status" value="1"/>
</dbReference>
<dbReference type="InterPro" id="IPR000160">
    <property type="entry name" value="GGDEF_dom"/>
</dbReference>
<accession>A0A1E7Q4D4</accession>
<name>A0A1E7Q4D4_9GAMM</name>
<dbReference type="PROSITE" id="PS50887">
    <property type="entry name" value="GGDEF"/>
    <property type="match status" value="1"/>
</dbReference>
<keyword evidence="5" id="KW-1185">Reference proteome</keyword>
<dbReference type="SUPFAM" id="SSF55073">
    <property type="entry name" value="Nucleotide cyclase"/>
    <property type="match status" value="1"/>
</dbReference>
<feature type="domain" description="GGDEF" evidence="3">
    <location>
        <begin position="225"/>
        <end position="359"/>
    </location>
</feature>
<dbReference type="PANTHER" id="PTHR33121:SF71">
    <property type="entry name" value="OXYGEN SENSOR PROTEIN DOSP"/>
    <property type="match status" value="1"/>
</dbReference>
<dbReference type="SUPFAM" id="SSF141868">
    <property type="entry name" value="EAL domain-like"/>
    <property type="match status" value="1"/>
</dbReference>
<dbReference type="Gene3D" id="3.30.70.270">
    <property type="match status" value="1"/>
</dbReference>